<dbReference type="EMBL" id="FWFR01000006">
    <property type="protein sequence ID" value="SLN77249.1"/>
    <property type="molecule type" value="Genomic_DNA"/>
</dbReference>
<evidence type="ECO:0000256" key="1">
    <source>
        <dbReference type="ARBA" id="ARBA00005495"/>
    </source>
</evidence>
<keyword evidence="7" id="KW-1185">Reference proteome</keyword>
<dbReference type="GO" id="GO:0016846">
    <property type="term" value="F:carbon-sulfur lyase activity"/>
    <property type="evidence" value="ECO:0007669"/>
    <property type="project" value="InterPro"/>
</dbReference>
<evidence type="ECO:0000256" key="3">
    <source>
        <dbReference type="ARBA" id="ARBA00022833"/>
    </source>
</evidence>
<evidence type="ECO:0000313" key="7">
    <source>
        <dbReference type="Proteomes" id="UP000193200"/>
    </source>
</evidence>
<keyword evidence="2" id="KW-0479">Metal-binding</keyword>
<feature type="domain" description="CENP-V/GFA" evidence="5">
    <location>
        <begin position="7"/>
        <end position="109"/>
    </location>
</feature>
<evidence type="ECO:0000256" key="4">
    <source>
        <dbReference type="ARBA" id="ARBA00023239"/>
    </source>
</evidence>
<dbReference type="Pfam" id="PF04828">
    <property type="entry name" value="GFA"/>
    <property type="match status" value="1"/>
</dbReference>
<dbReference type="PANTHER" id="PTHR33337:SF40">
    <property type="entry name" value="CENP-V_GFA DOMAIN-CONTAINING PROTEIN-RELATED"/>
    <property type="match status" value="1"/>
</dbReference>
<proteinExistence type="inferred from homology"/>
<protein>
    <submittedName>
        <fullName evidence="6">Glutathione-dependent formaldehyde-activating enzyme</fullName>
    </submittedName>
</protein>
<dbReference type="OrthoDB" id="7186766at2"/>
<evidence type="ECO:0000313" key="6">
    <source>
        <dbReference type="EMBL" id="SLN77249.1"/>
    </source>
</evidence>
<dbReference type="InParanoid" id="A0A1Y5U4T6"/>
<dbReference type="RefSeq" id="WP_085885677.1">
    <property type="nucleotide sequence ID" value="NZ_FWFR01000006.1"/>
</dbReference>
<dbReference type="PROSITE" id="PS51891">
    <property type="entry name" value="CENP_V_GFA"/>
    <property type="match status" value="1"/>
</dbReference>
<dbReference type="Gene3D" id="3.90.1590.10">
    <property type="entry name" value="glutathione-dependent formaldehyde- activating enzyme (gfa)"/>
    <property type="match status" value="1"/>
</dbReference>
<accession>A0A1Y5U4T6</accession>
<dbReference type="AlphaFoldDB" id="A0A1Y5U4T6"/>
<dbReference type="InterPro" id="IPR006913">
    <property type="entry name" value="CENP-V/GFA"/>
</dbReference>
<comment type="similarity">
    <text evidence="1">Belongs to the Gfa family.</text>
</comment>
<dbReference type="InterPro" id="IPR011057">
    <property type="entry name" value="Mss4-like_sf"/>
</dbReference>
<sequence length="139" mass="15067">MNKAGKIEGGCLCGAIRLEASADALGSNVCHCSLCRRAHSAPAVPWVTVRREGFRFTQGEAKSYRSTPGAVRRFCGDCGQQLTFELARNPGWIDVAALALDDPEAFPPDHQIYLANKLGWMEPLPGMTGYKGPRTGEED</sequence>
<dbReference type="SUPFAM" id="SSF51316">
    <property type="entry name" value="Mss4-like"/>
    <property type="match status" value="1"/>
</dbReference>
<dbReference type="GO" id="GO:0046872">
    <property type="term" value="F:metal ion binding"/>
    <property type="evidence" value="ECO:0007669"/>
    <property type="project" value="UniProtKB-KW"/>
</dbReference>
<keyword evidence="4" id="KW-0456">Lyase</keyword>
<dbReference type="PANTHER" id="PTHR33337">
    <property type="entry name" value="GFA DOMAIN-CONTAINING PROTEIN"/>
    <property type="match status" value="1"/>
</dbReference>
<dbReference type="Proteomes" id="UP000193200">
    <property type="component" value="Unassembled WGS sequence"/>
</dbReference>
<evidence type="ECO:0000259" key="5">
    <source>
        <dbReference type="PROSITE" id="PS51891"/>
    </source>
</evidence>
<gene>
    <name evidence="6" type="ORF">OCH7691_04346</name>
</gene>
<reference evidence="6 7" key="1">
    <citation type="submission" date="2017-03" db="EMBL/GenBank/DDBJ databases">
        <authorList>
            <person name="Afonso C.L."/>
            <person name="Miller P.J."/>
            <person name="Scott M.A."/>
            <person name="Spackman E."/>
            <person name="Goraichik I."/>
            <person name="Dimitrov K.M."/>
            <person name="Suarez D.L."/>
            <person name="Swayne D.E."/>
        </authorList>
    </citation>
    <scope>NUCLEOTIDE SEQUENCE [LARGE SCALE GENOMIC DNA]</scope>
    <source>
        <strain evidence="6 7">CECT 7691</strain>
    </source>
</reference>
<name>A0A1Y5U4T6_9PROT</name>
<organism evidence="6 7">
    <name type="scientific">Oceanibacterium hippocampi</name>
    <dbReference type="NCBI Taxonomy" id="745714"/>
    <lineage>
        <taxon>Bacteria</taxon>
        <taxon>Pseudomonadati</taxon>
        <taxon>Pseudomonadota</taxon>
        <taxon>Alphaproteobacteria</taxon>
        <taxon>Sneathiellales</taxon>
        <taxon>Sneathiellaceae</taxon>
        <taxon>Oceanibacterium</taxon>
    </lineage>
</organism>
<evidence type="ECO:0000256" key="2">
    <source>
        <dbReference type="ARBA" id="ARBA00022723"/>
    </source>
</evidence>
<keyword evidence="3" id="KW-0862">Zinc</keyword>